<protein>
    <submittedName>
        <fullName evidence="9">Peptidase M48</fullName>
    </submittedName>
</protein>
<dbReference type="InterPro" id="IPR001915">
    <property type="entry name" value="Peptidase_M48"/>
</dbReference>
<dbReference type="Gene3D" id="3.30.2010.10">
    <property type="entry name" value="Metalloproteases ('zincins'), catalytic domain"/>
    <property type="match status" value="1"/>
</dbReference>
<organism evidence="9 10">
    <name type="scientific">Aurantiacibacter zhengii</name>
    <dbReference type="NCBI Taxonomy" id="2307003"/>
    <lineage>
        <taxon>Bacteria</taxon>
        <taxon>Pseudomonadati</taxon>
        <taxon>Pseudomonadota</taxon>
        <taxon>Alphaproteobacteria</taxon>
        <taxon>Sphingomonadales</taxon>
        <taxon>Erythrobacteraceae</taxon>
        <taxon>Aurantiacibacter</taxon>
    </lineage>
</organism>
<dbReference type="AlphaFoldDB" id="A0A418NUH0"/>
<dbReference type="CDD" id="cd07324">
    <property type="entry name" value="M48C_Oma1-like"/>
    <property type="match status" value="1"/>
</dbReference>
<keyword evidence="4 6" id="KW-0862">Zinc</keyword>
<dbReference type="GO" id="GO:0016020">
    <property type="term" value="C:membrane"/>
    <property type="evidence" value="ECO:0007669"/>
    <property type="project" value="TreeGrafter"/>
</dbReference>
<comment type="caution">
    <text evidence="9">The sequence shown here is derived from an EMBL/GenBank/DDBJ whole genome shotgun (WGS) entry which is preliminary data.</text>
</comment>
<accession>A0A418NUH0</accession>
<keyword evidence="3 6" id="KW-0378">Hydrolase</keyword>
<evidence type="ECO:0000256" key="1">
    <source>
        <dbReference type="ARBA" id="ARBA00022670"/>
    </source>
</evidence>
<sequence length="398" mass="43880">MRLAALVAAATSLCVLATAAQAQVDEGEFAIPPYEGVYQPQDRDERGLWTMADEDERVLRDTDVVIRDPALNDYVRGVLCRTVGQDRCESVRVYIVRVPIFNASMTPNGTMRVNSGLLLRVRSEAELASILGHEFAHFELRHTLANYRRSRTGSDIGAWAAVLGAAAANYGGYGYGHNAQVAILGGVYSFRRNQESEADALGFSYIADAGFRPIAAAEVWQGVMDETDRTAIDRGRRSPRYDGVAFFASHPTSMERAEALADLATRVPGGDYDGVEEYRRATADWTPRFLADELALNDFGGTDYVIERLGEYGQTADLLYARGELYRGRGHPRDLVNAAQFYRGALDLDPDLHDAWRGMGLALLRSGEFAQGSDALRTYLELAPEANDAAMLRMMIKE</sequence>
<evidence type="ECO:0000256" key="5">
    <source>
        <dbReference type="ARBA" id="ARBA00023049"/>
    </source>
</evidence>
<evidence type="ECO:0000259" key="8">
    <source>
        <dbReference type="Pfam" id="PF01435"/>
    </source>
</evidence>
<dbReference type="SUPFAM" id="SSF48452">
    <property type="entry name" value="TPR-like"/>
    <property type="match status" value="1"/>
</dbReference>
<gene>
    <name evidence="9" type="ORF">D2V07_04790</name>
</gene>
<dbReference type="PANTHER" id="PTHR22726:SF1">
    <property type="entry name" value="METALLOENDOPEPTIDASE OMA1, MITOCHONDRIAL"/>
    <property type="match status" value="1"/>
</dbReference>
<comment type="similarity">
    <text evidence="6">Belongs to the peptidase M48 family.</text>
</comment>
<keyword evidence="2" id="KW-0479">Metal-binding</keyword>
<name>A0A418NUH0_9SPHN</name>
<reference evidence="9 10" key="1">
    <citation type="submission" date="2018-08" db="EMBL/GenBank/DDBJ databases">
        <title>Erythrobacter zhengii sp.nov., a bacterium isolated from deep-sea sediment.</title>
        <authorList>
            <person name="Fang C."/>
            <person name="Wu Y.-H."/>
            <person name="Sun C."/>
            <person name="Wang H."/>
            <person name="Cheng H."/>
            <person name="Meng F.-X."/>
            <person name="Wang C.-S."/>
            <person name="Xu X.-W."/>
        </authorList>
    </citation>
    <scope>NUCLEOTIDE SEQUENCE [LARGE SCALE GENOMIC DNA]</scope>
    <source>
        <strain evidence="9 10">V18</strain>
    </source>
</reference>
<dbReference type="EMBL" id="QXFL01000002">
    <property type="protein sequence ID" value="RIV87661.1"/>
    <property type="molecule type" value="Genomic_DNA"/>
</dbReference>
<dbReference type="InterPro" id="IPR051156">
    <property type="entry name" value="Mito/Outer_Membr_Metalloprot"/>
</dbReference>
<dbReference type="GO" id="GO:0004222">
    <property type="term" value="F:metalloendopeptidase activity"/>
    <property type="evidence" value="ECO:0007669"/>
    <property type="project" value="InterPro"/>
</dbReference>
<keyword evidence="10" id="KW-1185">Reference proteome</keyword>
<evidence type="ECO:0000256" key="4">
    <source>
        <dbReference type="ARBA" id="ARBA00022833"/>
    </source>
</evidence>
<keyword evidence="5 6" id="KW-0482">Metalloprotease</keyword>
<dbReference type="Pfam" id="PF13371">
    <property type="entry name" value="TPR_9"/>
    <property type="match status" value="1"/>
</dbReference>
<evidence type="ECO:0000256" key="7">
    <source>
        <dbReference type="SAM" id="SignalP"/>
    </source>
</evidence>
<dbReference type="Proteomes" id="UP000286576">
    <property type="component" value="Unassembled WGS sequence"/>
</dbReference>
<feature type="chain" id="PRO_5019524042" evidence="7">
    <location>
        <begin position="23"/>
        <end position="398"/>
    </location>
</feature>
<dbReference type="GO" id="GO:0051603">
    <property type="term" value="P:proteolysis involved in protein catabolic process"/>
    <property type="evidence" value="ECO:0007669"/>
    <property type="project" value="TreeGrafter"/>
</dbReference>
<evidence type="ECO:0000313" key="9">
    <source>
        <dbReference type="EMBL" id="RIV87661.1"/>
    </source>
</evidence>
<dbReference type="Gene3D" id="1.25.40.10">
    <property type="entry name" value="Tetratricopeptide repeat domain"/>
    <property type="match status" value="1"/>
</dbReference>
<dbReference type="RefSeq" id="WP_119585304.1">
    <property type="nucleotide sequence ID" value="NZ_CAWODQ010000012.1"/>
</dbReference>
<evidence type="ECO:0000256" key="2">
    <source>
        <dbReference type="ARBA" id="ARBA00022723"/>
    </source>
</evidence>
<evidence type="ECO:0000256" key="3">
    <source>
        <dbReference type="ARBA" id="ARBA00022801"/>
    </source>
</evidence>
<dbReference type="GO" id="GO:0046872">
    <property type="term" value="F:metal ion binding"/>
    <property type="evidence" value="ECO:0007669"/>
    <property type="project" value="UniProtKB-KW"/>
</dbReference>
<dbReference type="Pfam" id="PF01435">
    <property type="entry name" value="Peptidase_M48"/>
    <property type="match status" value="1"/>
</dbReference>
<dbReference type="OrthoDB" id="9810445at2"/>
<dbReference type="InterPro" id="IPR011990">
    <property type="entry name" value="TPR-like_helical_dom_sf"/>
</dbReference>
<evidence type="ECO:0000313" key="10">
    <source>
        <dbReference type="Proteomes" id="UP000286576"/>
    </source>
</evidence>
<keyword evidence="1 6" id="KW-0645">Protease</keyword>
<keyword evidence="7" id="KW-0732">Signal</keyword>
<feature type="domain" description="Peptidase M48" evidence="8">
    <location>
        <begin position="92"/>
        <end position="262"/>
    </location>
</feature>
<comment type="cofactor">
    <cofactor evidence="6">
        <name>Zn(2+)</name>
        <dbReference type="ChEBI" id="CHEBI:29105"/>
    </cofactor>
    <text evidence="6">Binds 1 zinc ion per subunit.</text>
</comment>
<proteinExistence type="inferred from homology"/>
<dbReference type="PANTHER" id="PTHR22726">
    <property type="entry name" value="METALLOENDOPEPTIDASE OMA1"/>
    <property type="match status" value="1"/>
</dbReference>
<evidence type="ECO:0000256" key="6">
    <source>
        <dbReference type="RuleBase" id="RU003983"/>
    </source>
</evidence>
<feature type="signal peptide" evidence="7">
    <location>
        <begin position="1"/>
        <end position="22"/>
    </location>
</feature>